<proteinExistence type="predicted"/>
<name>A0ABX7G4E2_9GAMM</name>
<accession>A0ABX7G4E2</accession>
<gene>
    <name evidence="2" type="ORF">JQC75_02045</name>
</gene>
<keyword evidence="1" id="KW-0732">Signal</keyword>
<evidence type="ECO:0000313" key="3">
    <source>
        <dbReference type="Proteomes" id="UP000596252"/>
    </source>
</evidence>
<evidence type="ECO:0000256" key="1">
    <source>
        <dbReference type="SAM" id="SignalP"/>
    </source>
</evidence>
<dbReference type="RefSeq" id="WP_203325851.1">
    <property type="nucleotide sequence ID" value="NZ_CP069213.1"/>
</dbReference>
<reference evidence="2 3" key="1">
    <citation type="journal article" date="2012" name="Antonie Van Leeuwenhoek">
        <title>Shewanella litorisediminis sp. nov., a gammaproteobacterium isolated from a tidal flat sediment.</title>
        <authorList>
            <person name="Lee M.H."/>
            <person name="Yoon J.H."/>
        </authorList>
    </citation>
    <scope>NUCLEOTIDE SEQUENCE [LARGE SCALE GENOMIC DNA]</scope>
    <source>
        <strain evidence="2 3">SMK1-12</strain>
    </source>
</reference>
<dbReference type="Proteomes" id="UP000596252">
    <property type="component" value="Chromosome"/>
</dbReference>
<feature type="chain" id="PRO_5046680268" evidence="1">
    <location>
        <begin position="26"/>
        <end position="172"/>
    </location>
</feature>
<organism evidence="2 3">
    <name type="scientific">Shewanella litorisediminis</name>
    <dbReference type="NCBI Taxonomy" id="1173586"/>
    <lineage>
        <taxon>Bacteria</taxon>
        <taxon>Pseudomonadati</taxon>
        <taxon>Pseudomonadota</taxon>
        <taxon>Gammaproteobacteria</taxon>
        <taxon>Alteromonadales</taxon>
        <taxon>Shewanellaceae</taxon>
        <taxon>Shewanella</taxon>
    </lineage>
</organism>
<dbReference type="EMBL" id="CP069213">
    <property type="protein sequence ID" value="QRH02231.1"/>
    <property type="molecule type" value="Genomic_DNA"/>
</dbReference>
<evidence type="ECO:0000313" key="2">
    <source>
        <dbReference type="EMBL" id="QRH02231.1"/>
    </source>
</evidence>
<keyword evidence="3" id="KW-1185">Reference proteome</keyword>
<feature type="signal peptide" evidence="1">
    <location>
        <begin position="1"/>
        <end position="25"/>
    </location>
</feature>
<sequence>MTKSWCSVAVVAVLALSAAPLPALADLSTSVWIGNHNGLGLSYSSGGYGHWRYPGPYWRTGIGWGWRDPFYRDPVWRYNDSWYWQQRAWAESAWAEREREHERQAERERQRLMTQPRPVPPAMITRSREQVEGLASLPQNARVIMVDGKPQYEWQGQRYHFDWQTERYMPLP</sequence>
<protein>
    <submittedName>
        <fullName evidence="2">Uncharacterized protein</fullName>
    </submittedName>
</protein>